<dbReference type="Proteomes" id="UP000284842">
    <property type="component" value="Unassembled WGS sequence"/>
</dbReference>
<proteinExistence type="predicted"/>
<dbReference type="Pfam" id="PF00261">
    <property type="entry name" value="Tropomyosin"/>
    <property type="match status" value="2"/>
</dbReference>
<dbReference type="STRING" id="181874.A0A409VAN3"/>
<name>A0A409VAN3_9AGAR</name>
<dbReference type="InParanoid" id="A0A409VAN3"/>
<dbReference type="InterPro" id="IPR000533">
    <property type="entry name" value="Tropomyosin"/>
</dbReference>
<dbReference type="OrthoDB" id="128924at2759"/>
<dbReference type="Gene3D" id="1.20.5.340">
    <property type="match status" value="1"/>
</dbReference>
<evidence type="ECO:0000256" key="1">
    <source>
        <dbReference type="ARBA" id="ARBA00023054"/>
    </source>
</evidence>
<keyword evidence="1 2" id="KW-0175">Coiled coil</keyword>
<dbReference type="EMBL" id="NHTK01006136">
    <property type="protein sequence ID" value="PPQ62899.1"/>
    <property type="molecule type" value="Genomic_DNA"/>
</dbReference>
<organism evidence="3 4">
    <name type="scientific">Panaeolus cyanescens</name>
    <dbReference type="NCBI Taxonomy" id="181874"/>
    <lineage>
        <taxon>Eukaryota</taxon>
        <taxon>Fungi</taxon>
        <taxon>Dikarya</taxon>
        <taxon>Basidiomycota</taxon>
        <taxon>Agaricomycotina</taxon>
        <taxon>Agaricomycetes</taxon>
        <taxon>Agaricomycetidae</taxon>
        <taxon>Agaricales</taxon>
        <taxon>Agaricineae</taxon>
        <taxon>Galeropsidaceae</taxon>
        <taxon>Panaeolus</taxon>
    </lineage>
</organism>
<accession>A0A409VAN3</accession>
<evidence type="ECO:0000313" key="3">
    <source>
        <dbReference type="EMBL" id="PPQ62899.1"/>
    </source>
</evidence>
<keyword evidence="4" id="KW-1185">Reference proteome</keyword>
<protein>
    <submittedName>
        <fullName evidence="3">Uncharacterized protein</fullName>
    </submittedName>
</protein>
<dbReference type="SUPFAM" id="SSF57997">
    <property type="entry name" value="Tropomyosin"/>
    <property type="match status" value="1"/>
</dbReference>
<evidence type="ECO:0000256" key="2">
    <source>
        <dbReference type="SAM" id="Coils"/>
    </source>
</evidence>
<feature type="coiled-coil region" evidence="2">
    <location>
        <begin position="8"/>
        <end position="139"/>
    </location>
</feature>
<reference evidence="3 4" key="1">
    <citation type="journal article" date="2018" name="Evol. Lett.">
        <title>Horizontal gene cluster transfer increased hallucinogenic mushroom diversity.</title>
        <authorList>
            <person name="Reynolds H.T."/>
            <person name="Vijayakumar V."/>
            <person name="Gluck-Thaler E."/>
            <person name="Korotkin H.B."/>
            <person name="Matheny P.B."/>
            <person name="Slot J.C."/>
        </authorList>
    </citation>
    <scope>NUCLEOTIDE SEQUENCE [LARGE SCALE GENOMIC DNA]</scope>
    <source>
        <strain evidence="3 4">2629</strain>
    </source>
</reference>
<dbReference type="AlphaFoldDB" id="A0A409VAN3"/>
<gene>
    <name evidence="3" type="ORF">CVT24_006297</name>
</gene>
<comment type="caution">
    <text evidence="3">The sequence shown here is derived from an EMBL/GenBank/DDBJ whole genome shotgun (WGS) entry which is preliminary data.</text>
</comment>
<sequence length="214" mass="24426">MGPITTCIQKMNSLRQEADAAVARAEDAEKKIKELEAALLTKEQEVQSLTHRLGLFEEDNAKLEEQLREAKATATNNAQLDKTHDALTRKVQLLEDELDTSEKRLRESTEKLRQVDVKAEHFERQVQNAEKERAVWEKKYEVCLTLCSQHKRSTCPLGHGRKVQPDTEGLAGTGSEHGRPLRIALGFYHVAFRNAVHLEFFRLLLLQGVFLDLR</sequence>
<evidence type="ECO:0000313" key="4">
    <source>
        <dbReference type="Proteomes" id="UP000284842"/>
    </source>
</evidence>